<keyword evidence="5" id="KW-1185">Reference proteome</keyword>
<dbReference type="Proteomes" id="UP000306102">
    <property type="component" value="Unassembled WGS sequence"/>
</dbReference>
<dbReference type="AlphaFoldDB" id="A0A4V3WJZ6"/>
<dbReference type="InterPro" id="IPR050295">
    <property type="entry name" value="Plant_2OG-oxidoreductases"/>
</dbReference>
<dbReference type="Gene3D" id="2.60.120.330">
    <property type="entry name" value="B-lactam Antibiotic, Isopenicillin N Synthase, Chain"/>
    <property type="match status" value="1"/>
</dbReference>
<gene>
    <name evidence="4" type="ORF">TEA_009843</name>
</gene>
<sequence>MGATAQEKGHSYVPECYVIPTTQRPSLNPQTAEVPLIDLAGLKGSSSQRCAIVKEIRNACRRNGSFQASVTTKEKVKFISNEVTRPVRYGTSLKDGAYKIQFWRVFLKHYAHPLEDFVKSWPPYYREKMGEYMSERKLALEIMGAITESLGIGPAYLKHKMKEAMQVMVANCYPPCPQPSLSLGLPPHLDYSFITILPQSSCGFEILDIEDRGGATLNEKKTRFSVASLHSLGMNEKMGTAKELVNEQHPIGYKESSFRDFLKFLEKNDMLLHPTTVGLSSDGHRRLAGMFNITSKSPEYHREVAGSSPDFYKCQWKSPECPGCSLDVKKK</sequence>
<name>A0A4V3WJZ6_CAMSN</name>
<dbReference type="PANTHER" id="PTHR47991">
    <property type="entry name" value="OXOGLUTARATE/IRON-DEPENDENT DIOXYGENASE"/>
    <property type="match status" value="1"/>
</dbReference>
<protein>
    <recommendedName>
        <fullName evidence="3">Isopenicillin N synthase-like Fe(2+) 2OG dioxygenase domain-containing protein</fullName>
    </recommendedName>
</protein>
<dbReference type="GO" id="GO:0046872">
    <property type="term" value="F:metal ion binding"/>
    <property type="evidence" value="ECO:0007669"/>
    <property type="project" value="UniProtKB-KW"/>
</dbReference>
<evidence type="ECO:0000313" key="4">
    <source>
        <dbReference type="EMBL" id="THF98876.1"/>
    </source>
</evidence>
<feature type="domain" description="Isopenicillin N synthase-like Fe(2+) 2OG dioxygenase" evidence="3">
    <location>
        <begin position="166"/>
        <end position="207"/>
    </location>
</feature>
<dbReference type="STRING" id="542762.A0A4V3WJZ6"/>
<proteinExistence type="predicted"/>
<dbReference type="EMBL" id="SDRB02012127">
    <property type="protein sequence ID" value="THF98876.1"/>
    <property type="molecule type" value="Genomic_DNA"/>
</dbReference>
<organism evidence="4 5">
    <name type="scientific">Camellia sinensis var. sinensis</name>
    <name type="common">China tea</name>
    <dbReference type="NCBI Taxonomy" id="542762"/>
    <lineage>
        <taxon>Eukaryota</taxon>
        <taxon>Viridiplantae</taxon>
        <taxon>Streptophyta</taxon>
        <taxon>Embryophyta</taxon>
        <taxon>Tracheophyta</taxon>
        <taxon>Spermatophyta</taxon>
        <taxon>Magnoliopsida</taxon>
        <taxon>eudicotyledons</taxon>
        <taxon>Gunneridae</taxon>
        <taxon>Pentapetalae</taxon>
        <taxon>asterids</taxon>
        <taxon>Ericales</taxon>
        <taxon>Theaceae</taxon>
        <taxon>Camellia</taxon>
    </lineage>
</organism>
<accession>A0A4V3WJZ6</accession>
<keyword evidence="1" id="KW-0479">Metal-binding</keyword>
<keyword evidence="2" id="KW-0408">Iron</keyword>
<evidence type="ECO:0000256" key="2">
    <source>
        <dbReference type="ARBA" id="ARBA00023004"/>
    </source>
</evidence>
<reference evidence="4 5" key="1">
    <citation type="journal article" date="2018" name="Proc. Natl. Acad. Sci. U.S.A.">
        <title>Draft genome sequence of Camellia sinensis var. sinensis provides insights into the evolution of the tea genome and tea quality.</title>
        <authorList>
            <person name="Wei C."/>
            <person name="Yang H."/>
            <person name="Wang S."/>
            <person name="Zhao J."/>
            <person name="Liu C."/>
            <person name="Gao L."/>
            <person name="Xia E."/>
            <person name="Lu Y."/>
            <person name="Tai Y."/>
            <person name="She G."/>
            <person name="Sun J."/>
            <person name="Cao H."/>
            <person name="Tong W."/>
            <person name="Gao Q."/>
            <person name="Li Y."/>
            <person name="Deng W."/>
            <person name="Jiang X."/>
            <person name="Wang W."/>
            <person name="Chen Q."/>
            <person name="Zhang S."/>
            <person name="Li H."/>
            <person name="Wu J."/>
            <person name="Wang P."/>
            <person name="Li P."/>
            <person name="Shi C."/>
            <person name="Zheng F."/>
            <person name="Jian J."/>
            <person name="Huang B."/>
            <person name="Shan D."/>
            <person name="Shi M."/>
            <person name="Fang C."/>
            <person name="Yue Y."/>
            <person name="Li F."/>
            <person name="Li D."/>
            <person name="Wei S."/>
            <person name="Han B."/>
            <person name="Jiang C."/>
            <person name="Yin Y."/>
            <person name="Xia T."/>
            <person name="Zhang Z."/>
            <person name="Bennetzen J.L."/>
            <person name="Zhao S."/>
            <person name="Wan X."/>
        </authorList>
    </citation>
    <scope>NUCLEOTIDE SEQUENCE [LARGE SCALE GENOMIC DNA]</scope>
    <source>
        <strain evidence="5">cv. Shuchazao</strain>
        <tissue evidence="4">Leaf</tissue>
    </source>
</reference>
<evidence type="ECO:0000256" key="1">
    <source>
        <dbReference type="ARBA" id="ARBA00022723"/>
    </source>
</evidence>
<dbReference type="SUPFAM" id="SSF51197">
    <property type="entry name" value="Clavaminate synthase-like"/>
    <property type="match status" value="1"/>
</dbReference>
<dbReference type="InterPro" id="IPR027443">
    <property type="entry name" value="IPNS-like_sf"/>
</dbReference>
<evidence type="ECO:0000259" key="3">
    <source>
        <dbReference type="Pfam" id="PF03171"/>
    </source>
</evidence>
<dbReference type="Pfam" id="PF03171">
    <property type="entry name" value="2OG-FeII_Oxy"/>
    <property type="match status" value="1"/>
</dbReference>
<comment type="caution">
    <text evidence="4">The sequence shown here is derived from an EMBL/GenBank/DDBJ whole genome shotgun (WGS) entry which is preliminary data.</text>
</comment>
<evidence type="ECO:0000313" key="5">
    <source>
        <dbReference type="Proteomes" id="UP000306102"/>
    </source>
</evidence>
<dbReference type="InterPro" id="IPR044861">
    <property type="entry name" value="IPNS-like_FE2OG_OXY"/>
</dbReference>